<dbReference type="InterPro" id="IPR001737">
    <property type="entry name" value="KsgA/Erm"/>
</dbReference>
<dbReference type="PANTHER" id="PTHR11727:SF7">
    <property type="entry name" value="DIMETHYLADENOSINE TRANSFERASE-RELATED"/>
    <property type="match status" value="1"/>
</dbReference>
<dbReference type="InterPro" id="IPR011530">
    <property type="entry name" value="rRNA_adenine_dimethylase"/>
</dbReference>
<evidence type="ECO:0000256" key="5">
    <source>
        <dbReference type="ARBA" id="ARBA00022691"/>
    </source>
</evidence>
<keyword evidence="4 7" id="KW-0808">Transferase</keyword>
<dbReference type="Gene3D" id="3.40.50.150">
    <property type="entry name" value="Vaccinia Virus protein VP39"/>
    <property type="match status" value="1"/>
</dbReference>
<dbReference type="Pfam" id="PF00398">
    <property type="entry name" value="RrnaAD"/>
    <property type="match status" value="1"/>
</dbReference>
<feature type="binding site" evidence="7">
    <location>
        <position position="106"/>
    </location>
    <ligand>
        <name>S-adenosyl-L-methionine</name>
        <dbReference type="ChEBI" id="CHEBI:59789"/>
    </ligand>
</feature>
<keyword evidence="3 7" id="KW-0489">Methyltransferase</keyword>
<feature type="binding site" evidence="7">
    <location>
        <position position="134"/>
    </location>
    <ligand>
        <name>S-adenosyl-L-methionine</name>
        <dbReference type="ChEBI" id="CHEBI:59789"/>
    </ligand>
</feature>
<dbReference type="EMBL" id="QXIX01000035">
    <property type="protein sequence ID" value="RIE13760.1"/>
    <property type="molecule type" value="Genomic_DNA"/>
</dbReference>
<evidence type="ECO:0000313" key="10">
    <source>
        <dbReference type="Proteomes" id="UP000265724"/>
    </source>
</evidence>
<proteinExistence type="inferred from homology"/>
<evidence type="ECO:0000256" key="3">
    <source>
        <dbReference type="ARBA" id="ARBA00022603"/>
    </source>
</evidence>
<dbReference type="PANTHER" id="PTHR11727">
    <property type="entry name" value="DIMETHYLADENOSINE TRANSFERASE"/>
    <property type="match status" value="1"/>
</dbReference>
<feature type="binding site" evidence="7">
    <location>
        <position position="60"/>
    </location>
    <ligand>
        <name>S-adenosyl-L-methionine</name>
        <dbReference type="ChEBI" id="CHEBI:59789"/>
    </ligand>
</feature>
<comment type="caution">
    <text evidence="9">The sequence shown here is derived from an EMBL/GenBank/DDBJ whole genome shotgun (WGS) entry which is preliminary data.</text>
</comment>
<feature type="binding site" evidence="7">
    <location>
        <position position="85"/>
    </location>
    <ligand>
        <name>S-adenosyl-L-methionine</name>
        <dbReference type="ChEBI" id="CHEBI:59789"/>
    </ligand>
</feature>
<keyword evidence="1" id="KW-0963">Cytoplasm</keyword>
<gene>
    <name evidence="9" type="primary">rsmA</name>
    <name evidence="9" type="ORF">SMC2_04535</name>
</gene>
<keyword evidence="5 7" id="KW-0949">S-adenosyl-L-methionine</keyword>
<dbReference type="Proteomes" id="UP000265724">
    <property type="component" value="Unassembled WGS sequence"/>
</dbReference>
<dbReference type="SMART" id="SM00650">
    <property type="entry name" value="rADc"/>
    <property type="match status" value="1"/>
</dbReference>
<reference evidence="9 10" key="1">
    <citation type="submission" date="2018-09" db="EMBL/GenBank/DDBJ databases">
        <title>Discovery and Ecogenomic Context for Candidatus Cryosericales, a Global Caldiserica Order Active in Thawing Permafrost.</title>
        <authorList>
            <person name="Martinez M.A."/>
            <person name="Woodcroft B.J."/>
            <person name="Ignacio Espinoza J.C."/>
            <person name="Zayed A."/>
            <person name="Singleton C.M."/>
            <person name="Boyd J."/>
            <person name="Li Y.-F."/>
            <person name="Purvine S."/>
            <person name="Maughan H."/>
            <person name="Hodgkins S.B."/>
            <person name="Anderson D."/>
            <person name="Sederholm M."/>
            <person name="Temperton B."/>
            <person name="Saleska S.R."/>
            <person name="Tyson G.W."/>
            <person name="Rich V.I."/>
        </authorList>
    </citation>
    <scope>NUCLEOTIDE SEQUENCE [LARGE SCALE GENOMIC DNA]</scope>
    <source>
        <strain evidence="9 10">SMC2</strain>
    </source>
</reference>
<evidence type="ECO:0000313" key="9">
    <source>
        <dbReference type="EMBL" id="RIE13760.1"/>
    </source>
</evidence>
<organism evidence="9 10">
    <name type="scientific">Candidatus Cryosericum hinesii</name>
    <dbReference type="NCBI Taxonomy" id="2290915"/>
    <lineage>
        <taxon>Bacteria</taxon>
        <taxon>Pseudomonadati</taxon>
        <taxon>Caldisericota/Cryosericota group</taxon>
        <taxon>Candidatus Cryosericota</taxon>
        <taxon>Candidatus Cryosericia</taxon>
        <taxon>Candidatus Cryosericales</taxon>
        <taxon>Candidatus Cryosericaceae</taxon>
        <taxon>Candidatus Cryosericum</taxon>
    </lineage>
</organism>
<dbReference type="InterPro" id="IPR029063">
    <property type="entry name" value="SAM-dependent_MTases_sf"/>
</dbReference>
<dbReference type="GO" id="GO:0052908">
    <property type="term" value="F:16S rRNA (adenine(1518)-N(6)/adenine(1519)-N(6))-dimethyltransferase activity"/>
    <property type="evidence" value="ECO:0007669"/>
    <property type="project" value="UniProtKB-EC"/>
</dbReference>
<dbReference type="EC" id="2.1.1.182" evidence="9"/>
<protein>
    <submittedName>
        <fullName evidence="9">Ribosomal RNA small subunit methyltransferase A</fullName>
        <ecNumber evidence="9">2.1.1.182</ecNumber>
    </submittedName>
</protein>
<evidence type="ECO:0000256" key="7">
    <source>
        <dbReference type="PROSITE-ProRule" id="PRU01026"/>
    </source>
</evidence>
<evidence type="ECO:0000256" key="4">
    <source>
        <dbReference type="ARBA" id="ARBA00022679"/>
    </source>
</evidence>
<evidence type="ECO:0000259" key="8">
    <source>
        <dbReference type="SMART" id="SM00650"/>
    </source>
</evidence>
<dbReference type="InterPro" id="IPR023165">
    <property type="entry name" value="rRNA_Ade_diMease-like_C"/>
</dbReference>
<keyword evidence="6 7" id="KW-0694">RNA-binding</keyword>
<evidence type="ECO:0000256" key="2">
    <source>
        <dbReference type="ARBA" id="ARBA00022552"/>
    </source>
</evidence>
<keyword evidence="10" id="KW-1185">Reference proteome</keyword>
<name>A0ABX9MEA2_9BACT</name>
<feature type="domain" description="Ribosomal RNA adenine methylase transferase N-terminal" evidence="8">
    <location>
        <begin position="65"/>
        <end position="239"/>
    </location>
</feature>
<comment type="similarity">
    <text evidence="7">Belongs to the class I-like SAM-binding methyltransferase superfamily. rRNA adenine N(6)-methyltransferase family.</text>
</comment>
<evidence type="ECO:0000256" key="1">
    <source>
        <dbReference type="ARBA" id="ARBA00022490"/>
    </source>
</evidence>
<dbReference type="NCBIfam" id="TIGR00755">
    <property type="entry name" value="ksgA"/>
    <property type="match status" value="1"/>
</dbReference>
<accession>A0ABX9MEA2</accession>
<dbReference type="PROSITE" id="PS51689">
    <property type="entry name" value="SAM_RNA_A_N6_MT"/>
    <property type="match status" value="1"/>
</dbReference>
<feature type="binding site" evidence="7">
    <location>
        <position position="58"/>
    </location>
    <ligand>
        <name>S-adenosyl-L-methionine</name>
        <dbReference type="ChEBI" id="CHEBI:59789"/>
    </ligand>
</feature>
<sequence>MCSSTRLARQRDGEGAGLVCSFYRDEEEAHNMNTLTPTALRDLLNRTGVVLSKRLGQNFLVDGNVLASMASLFPSDKSVVFVEVGAGALALTGILAERGKRVIAYEIDERLRKVHEALLADDPLRTRIELRYEDALDADWCALGHEGETLVLMGNLPYLRSSETVLKLIRTDCIGQACLLFQREFATRLAAHSGNGDYSSLSVVAQTFFDIKRLLELSPDVFFPRPEVNSTLLGFLRHPSGLEDTEVAPFMRFVQQSFLHRRKKLADFFRRLGVPLTGEFAETSQLRPEVLTPSEFIDLFRAVSRVTRV</sequence>
<dbReference type="InterPro" id="IPR020598">
    <property type="entry name" value="rRNA_Ade_methylase_Trfase_N"/>
</dbReference>
<dbReference type="SUPFAM" id="SSF53335">
    <property type="entry name" value="S-adenosyl-L-methionine-dependent methyltransferases"/>
    <property type="match status" value="1"/>
</dbReference>
<keyword evidence="2" id="KW-0698">rRNA processing</keyword>
<dbReference type="Gene3D" id="1.10.8.100">
    <property type="entry name" value="Ribosomal RNA adenine dimethylase-like, domain 2"/>
    <property type="match status" value="1"/>
</dbReference>
<evidence type="ECO:0000256" key="6">
    <source>
        <dbReference type="ARBA" id="ARBA00022884"/>
    </source>
</evidence>
<feature type="binding site" evidence="7">
    <location>
        <position position="155"/>
    </location>
    <ligand>
        <name>S-adenosyl-L-methionine</name>
        <dbReference type="ChEBI" id="CHEBI:59789"/>
    </ligand>
</feature>